<feature type="compositionally biased region" description="Polar residues" evidence="1">
    <location>
        <begin position="1"/>
        <end position="10"/>
    </location>
</feature>
<organism evidence="2 3">
    <name type="scientific">Parelaphostrongylus tenuis</name>
    <name type="common">Meningeal worm</name>
    <dbReference type="NCBI Taxonomy" id="148309"/>
    <lineage>
        <taxon>Eukaryota</taxon>
        <taxon>Metazoa</taxon>
        <taxon>Ecdysozoa</taxon>
        <taxon>Nematoda</taxon>
        <taxon>Chromadorea</taxon>
        <taxon>Rhabditida</taxon>
        <taxon>Rhabditina</taxon>
        <taxon>Rhabditomorpha</taxon>
        <taxon>Strongyloidea</taxon>
        <taxon>Metastrongylidae</taxon>
        <taxon>Parelaphostrongylus</taxon>
    </lineage>
</organism>
<dbReference type="AlphaFoldDB" id="A0AAD5WFY7"/>
<name>A0AAD5WFY7_PARTN</name>
<feature type="region of interest" description="Disordered" evidence="1">
    <location>
        <begin position="1"/>
        <end position="75"/>
    </location>
</feature>
<reference evidence="2" key="1">
    <citation type="submission" date="2021-06" db="EMBL/GenBank/DDBJ databases">
        <title>Parelaphostrongylus tenuis whole genome reference sequence.</title>
        <authorList>
            <person name="Garwood T.J."/>
            <person name="Larsen P.A."/>
            <person name="Fountain-Jones N.M."/>
            <person name="Garbe J.R."/>
            <person name="Macchietto M.G."/>
            <person name="Kania S.A."/>
            <person name="Gerhold R.W."/>
            <person name="Richards J.E."/>
            <person name="Wolf T.M."/>
        </authorList>
    </citation>
    <scope>NUCLEOTIDE SEQUENCE</scope>
    <source>
        <strain evidence="2">MNPRO001-30</strain>
        <tissue evidence="2">Meninges</tissue>
    </source>
</reference>
<sequence>MVRKILQTTQRIDHGTTAGANSRHYELQSDFEKGRSGGTGNRDRSTSDDSQTPVSPQPPIRPPAFHKETQNVPQR</sequence>
<proteinExistence type="predicted"/>
<evidence type="ECO:0000313" key="2">
    <source>
        <dbReference type="EMBL" id="KAJ1368661.1"/>
    </source>
</evidence>
<accession>A0AAD5WFY7</accession>
<evidence type="ECO:0000313" key="3">
    <source>
        <dbReference type="Proteomes" id="UP001196413"/>
    </source>
</evidence>
<keyword evidence="3" id="KW-1185">Reference proteome</keyword>
<dbReference type="Proteomes" id="UP001196413">
    <property type="component" value="Unassembled WGS sequence"/>
</dbReference>
<feature type="compositionally biased region" description="Basic and acidic residues" evidence="1">
    <location>
        <begin position="23"/>
        <end position="47"/>
    </location>
</feature>
<evidence type="ECO:0000256" key="1">
    <source>
        <dbReference type="SAM" id="MobiDB-lite"/>
    </source>
</evidence>
<comment type="caution">
    <text evidence="2">The sequence shown here is derived from an EMBL/GenBank/DDBJ whole genome shotgun (WGS) entry which is preliminary data.</text>
</comment>
<protein>
    <submittedName>
        <fullName evidence="2">Uncharacterized protein</fullName>
    </submittedName>
</protein>
<dbReference type="EMBL" id="JAHQIW010006265">
    <property type="protein sequence ID" value="KAJ1368661.1"/>
    <property type="molecule type" value="Genomic_DNA"/>
</dbReference>
<gene>
    <name evidence="2" type="ORF">KIN20_029898</name>
</gene>